<evidence type="ECO:0000313" key="4">
    <source>
        <dbReference type="Proteomes" id="UP001154282"/>
    </source>
</evidence>
<dbReference type="AlphaFoldDB" id="A0AAV0ISS1"/>
<keyword evidence="2" id="KW-0732">Signal</keyword>
<dbReference type="InterPro" id="IPR023213">
    <property type="entry name" value="CAT-like_dom_sf"/>
</dbReference>
<dbReference type="PANTHER" id="PTHR31642:SF324">
    <property type="entry name" value="SPERMIDINE HYDROXYCINNAMOYL TRANSFERASE"/>
    <property type="match status" value="1"/>
</dbReference>
<reference evidence="3" key="1">
    <citation type="submission" date="2022-08" db="EMBL/GenBank/DDBJ databases">
        <authorList>
            <person name="Gutierrez-Valencia J."/>
        </authorList>
    </citation>
    <scope>NUCLEOTIDE SEQUENCE</scope>
</reference>
<dbReference type="InterPro" id="IPR050317">
    <property type="entry name" value="Plant_Fungal_Acyltransferase"/>
</dbReference>
<accession>A0AAV0ISS1</accession>
<feature type="chain" id="PRO_5043538583" evidence="2">
    <location>
        <begin position="21"/>
        <end position="493"/>
    </location>
</feature>
<feature type="non-terminal residue" evidence="3">
    <location>
        <position position="1"/>
    </location>
</feature>
<evidence type="ECO:0000256" key="1">
    <source>
        <dbReference type="ARBA" id="ARBA00009861"/>
    </source>
</evidence>
<comment type="similarity">
    <text evidence="1">Belongs to the plant acyltransferase family.</text>
</comment>
<dbReference type="EMBL" id="CAMGYJ010000004">
    <property type="protein sequence ID" value="CAI0400653.1"/>
    <property type="molecule type" value="Genomic_DNA"/>
</dbReference>
<name>A0AAV0ISS1_9ROSI</name>
<dbReference type="PANTHER" id="PTHR31642">
    <property type="entry name" value="TRICHOTHECENE 3-O-ACETYLTRANSFERASE"/>
    <property type="match status" value="1"/>
</dbReference>
<comment type="caution">
    <text evidence="3">The sequence shown here is derived from an EMBL/GenBank/DDBJ whole genome shotgun (WGS) entry which is preliminary data.</text>
</comment>
<dbReference type="Gene3D" id="3.30.559.10">
    <property type="entry name" value="Chloramphenicol acetyltransferase-like domain"/>
    <property type="match status" value="2"/>
</dbReference>
<dbReference type="Pfam" id="PF02458">
    <property type="entry name" value="Transferase"/>
    <property type="match status" value="1"/>
</dbReference>
<feature type="signal peptide" evidence="2">
    <location>
        <begin position="1"/>
        <end position="20"/>
    </location>
</feature>
<proteinExistence type="inferred from homology"/>
<evidence type="ECO:0000256" key="2">
    <source>
        <dbReference type="SAM" id="SignalP"/>
    </source>
</evidence>
<gene>
    <name evidence="3" type="ORF">LITE_LOCUS10832</name>
</gene>
<dbReference type="Proteomes" id="UP001154282">
    <property type="component" value="Unassembled WGS sequence"/>
</dbReference>
<keyword evidence="4" id="KW-1185">Reference proteome</keyword>
<organism evidence="3 4">
    <name type="scientific">Linum tenue</name>
    <dbReference type="NCBI Taxonomy" id="586396"/>
    <lineage>
        <taxon>Eukaryota</taxon>
        <taxon>Viridiplantae</taxon>
        <taxon>Streptophyta</taxon>
        <taxon>Embryophyta</taxon>
        <taxon>Tracheophyta</taxon>
        <taxon>Spermatophyta</taxon>
        <taxon>Magnoliopsida</taxon>
        <taxon>eudicotyledons</taxon>
        <taxon>Gunneridae</taxon>
        <taxon>Pentapetalae</taxon>
        <taxon>rosids</taxon>
        <taxon>fabids</taxon>
        <taxon>Malpighiales</taxon>
        <taxon>Linaceae</taxon>
        <taxon>Linum</taxon>
    </lineage>
</organism>
<sequence>YPNLIFLFIAYHLFSPLAFSPKIMSKMVAVTIKESSLVKPAEATWTGRMPLSEFDMTGTITHIDTLYFYNKPTTSVPQNDVALVNLLKDSLSRTLVAFYPLAGRLHPIGGGRLELDCNGAGVQFNEAHAETTSLDELLGLFGSDVSGTSRCSGTEFLPLVPAVDYGRLGINEWPLLLVQLTRFSCGGICLGFNNSHVAADGLAAMHFFHEWARVARGQGIGTLPVLDRRVLRAGLPPLAGQPAFDPAQFHRPPVLLPDAECSGNNGRETAATRLRLTKPQVQILKDMANKNIRTTRPYTTYETLTAHTWRCACKARKLNPDQPTTVDICVDARRRINPPLPDAYFGDAIFDVKATSLSGDLVRKGLGYAAGKVREAVAKVDSKFLWSAIEYLKNQPDMTKFLDFNDYDDDREPYFGIPNLVVTSWLRLPMLGLDFGFGKEVHMDTTFEFDGVVTLSESQAAGDVVVSICLRSDHIHAFNRFFYDDISMHGTSE</sequence>
<protein>
    <submittedName>
        <fullName evidence="3">Uncharacterized protein</fullName>
    </submittedName>
</protein>
<dbReference type="GO" id="GO:0016747">
    <property type="term" value="F:acyltransferase activity, transferring groups other than amino-acyl groups"/>
    <property type="evidence" value="ECO:0007669"/>
    <property type="project" value="TreeGrafter"/>
</dbReference>
<evidence type="ECO:0000313" key="3">
    <source>
        <dbReference type="EMBL" id="CAI0400653.1"/>
    </source>
</evidence>